<comment type="caution">
    <text evidence="1">The sequence shown here is derived from an EMBL/GenBank/DDBJ whole genome shotgun (WGS) entry which is preliminary data.</text>
</comment>
<name>A0ACC1HDZ1_9FUNG</name>
<reference evidence="1" key="1">
    <citation type="submission" date="2022-06" db="EMBL/GenBank/DDBJ databases">
        <title>Phylogenomic reconstructions and comparative analyses of Kickxellomycotina fungi.</title>
        <authorList>
            <person name="Reynolds N.K."/>
            <person name="Stajich J.E."/>
            <person name="Barry K."/>
            <person name="Grigoriev I.V."/>
            <person name="Crous P."/>
            <person name="Smith M.E."/>
        </authorList>
    </citation>
    <scope>NUCLEOTIDE SEQUENCE</scope>
    <source>
        <strain evidence="1">RSA 2271</strain>
    </source>
</reference>
<accession>A0ACC1HDZ1</accession>
<feature type="non-terminal residue" evidence="1">
    <location>
        <position position="464"/>
    </location>
</feature>
<protein>
    <submittedName>
        <fullName evidence="1">Uncharacterized protein</fullName>
    </submittedName>
</protein>
<gene>
    <name evidence="1" type="ORF">EV182_003754</name>
</gene>
<dbReference type="EMBL" id="JAMZIH010006170">
    <property type="protein sequence ID" value="KAJ1674205.1"/>
    <property type="molecule type" value="Genomic_DNA"/>
</dbReference>
<keyword evidence="2" id="KW-1185">Reference proteome</keyword>
<organism evidence="1 2">
    <name type="scientific">Spiromyces aspiralis</name>
    <dbReference type="NCBI Taxonomy" id="68401"/>
    <lineage>
        <taxon>Eukaryota</taxon>
        <taxon>Fungi</taxon>
        <taxon>Fungi incertae sedis</taxon>
        <taxon>Zoopagomycota</taxon>
        <taxon>Kickxellomycotina</taxon>
        <taxon>Kickxellomycetes</taxon>
        <taxon>Kickxellales</taxon>
        <taxon>Kickxellaceae</taxon>
        <taxon>Spiromyces</taxon>
    </lineage>
</organism>
<evidence type="ECO:0000313" key="1">
    <source>
        <dbReference type="EMBL" id="KAJ1674205.1"/>
    </source>
</evidence>
<dbReference type="Proteomes" id="UP001145114">
    <property type="component" value="Unassembled WGS sequence"/>
</dbReference>
<proteinExistence type="predicted"/>
<evidence type="ECO:0000313" key="2">
    <source>
        <dbReference type="Proteomes" id="UP001145114"/>
    </source>
</evidence>
<sequence>MKPFDLPLACKRLVCQYLDNNDVADFKPTLWALARLSREWREVALHQLWGTMPLHAYARTANKPDRYHLIHRKYDPYVRKLTFNCFEYHSLNLGASQGKGAQCIPPCIALNWSNLTHIILALNLIKSWEALCRSFRKHIPNLSHLELLRMDAPYSEVIQYVLRYLPGVSRFRLVQLDQSYEYQLGKCRELERGAANVILAARDRFEHLGIGGHETTHQWISAVCRSQPRLSRLYLGVVWADILDVFDTLEMVPEAVAFRFRLNHFTIEKIYVLIPPPNSMGATANTPTANNNPATAATPHPSTTSPTTASSIATTPISVVTPGGTFRHFRHHNHQGEVVVEIPRSVIVGGKDSSNNGGSNSSSNSNNNNGGDGGPENRTGPVLGSSSSEGQQQSNAADIDMPIPIDSIMFPNLVTLSVRDIQWVTQPPLAQPSRKDEGDEAEAAEADVDDALYSPIGETAHHTS</sequence>